<feature type="non-terminal residue" evidence="2">
    <location>
        <position position="166"/>
    </location>
</feature>
<sequence>MQSVSGDPPFICGLVPGTKVFLANWKTVPIENMKIGDEVLTSDAGAAKVVAALRGYHDLDTIRQKARHHAHLQDASVGKPWGIIEMTCSKRQKLVLSTKQGIKIAKWRGRRQVTVSQPADCQTKDGRIIKTIKQKTRYFPLTTEKSEIIDYVKPMLSEGRWISWQC</sequence>
<dbReference type="Gene3D" id="2.170.16.10">
    <property type="entry name" value="Hedgehog/Intein (Hint) domain"/>
    <property type="match status" value="1"/>
</dbReference>
<feature type="domain" description="Hom-end-associated Hint" evidence="1">
    <location>
        <begin position="17"/>
        <end position="147"/>
    </location>
</feature>
<dbReference type="AlphaFoldDB" id="A0AAW5GK53"/>
<dbReference type="Proteomes" id="UP001057360">
    <property type="component" value="Unassembled WGS sequence"/>
</dbReference>
<gene>
    <name evidence="2" type="ORF">EXT53_22540</name>
</gene>
<evidence type="ECO:0000313" key="2">
    <source>
        <dbReference type="EMBL" id="MCL6371310.1"/>
    </source>
</evidence>
<evidence type="ECO:0000259" key="1">
    <source>
        <dbReference type="Pfam" id="PF05203"/>
    </source>
</evidence>
<proteinExistence type="predicted"/>
<reference evidence="2" key="1">
    <citation type="submission" date="2019-02" db="EMBL/GenBank/DDBJ databases">
        <title>New Zealand Erwinia strains with phe-tRNA free attachment sites.</title>
        <authorList>
            <person name="Nunes-Leite L."/>
            <person name="Pitman A.R."/>
        </authorList>
    </citation>
    <scope>NUCLEOTIDE SEQUENCE</scope>
    <source>
        <strain evidence="2">Ec-140</strain>
    </source>
</reference>
<dbReference type="EMBL" id="SGPY01000080">
    <property type="protein sequence ID" value="MCL6371310.1"/>
    <property type="molecule type" value="Genomic_DNA"/>
</dbReference>
<dbReference type="Pfam" id="PF05203">
    <property type="entry name" value="Hom_end_hint"/>
    <property type="match status" value="1"/>
</dbReference>
<dbReference type="InterPro" id="IPR007868">
    <property type="entry name" value="Hom_end_hint"/>
</dbReference>
<dbReference type="SUPFAM" id="SSF51294">
    <property type="entry name" value="Hedgehog/intein (Hint) domain"/>
    <property type="match status" value="1"/>
</dbReference>
<evidence type="ECO:0000313" key="3">
    <source>
        <dbReference type="Proteomes" id="UP001057360"/>
    </source>
</evidence>
<comment type="caution">
    <text evidence="2">The sequence shown here is derived from an EMBL/GenBank/DDBJ whole genome shotgun (WGS) entry which is preliminary data.</text>
</comment>
<protein>
    <recommendedName>
        <fullName evidence="1">Hom-end-associated Hint domain-containing protein</fullName>
    </recommendedName>
</protein>
<accession>A0AAW5GK53</accession>
<organism evidence="2 3">
    <name type="scientific">Pectobacterium polaris</name>
    <dbReference type="NCBI Taxonomy" id="2042057"/>
    <lineage>
        <taxon>Bacteria</taxon>
        <taxon>Pseudomonadati</taxon>
        <taxon>Pseudomonadota</taxon>
        <taxon>Gammaproteobacteria</taxon>
        <taxon>Enterobacterales</taxon>
        <taxon>Pectobacteriaceae</taxon>
        <taxon>Pectobacterium</taxon>
    </lineage>
</organism>
<dbReference type="GO" id="GO:0030908">
    <property type="term" value="P:protein splicing"/>
    <property type="evidence" value="ECO:0007669"/>
    <property type="project" value="InterPro"/>
</dbReference>
<name>A0AAW5GK53_9GAMM</name>
<dbReference type="InterPro" id="IPR036844">
    <property type="entry name" value="Hint_dom_sf"/>
</dbReference>